<dbReference type="Proteomes" id="UP000001554">
    <property type="component" value="Chromosome 19"/>
</dbReference>
<reference evidence="2" key="2">
    <citation type="submission" date="2025-08" db="UniProtKB">
        <authorList>
            <consortium name="RefSeq"/>
        </authorList>
    </citation>
    <scope>IDENTIFICATION</scope>
    <source>
        <strain evidence="2">S238N-H82</strain>
        <tissue evidence="2">Testes</tissue>
    </source>
</reference>
<dbReference type="RefSeq" id="XP_035663390.1">
    <property type="nucleotide sequence ID" value="XM_035807497.1"/>
</dbReference>
<evidence type="ECO:0000313" key="1">
    <source>
        <dbReference type="Proteomes" id="UP000001554"/>
    </source>
</evidence>
<organism evidence="1 2">
    <name type="scientific">Branchiostoma floridae</name>
    <name type="common">Florida lancelet</name>
    <name type="synonym">Amphioxus</name>
    <dbReference type="NCBI Taxonomy" id="7739"/>
    <lineage>
        <taxon>Eukaryota</taxon>
        <taxon>Metazoa</taxon>
        <taxon>Chordata</taxon>
        <taxon>Cephalochordata</taxon>
        <taxon>Leptocardii</taxon>
        <taxon>Amphioxiformes</taxon>
        <taxon>Branchiostomatidae</taxon>
        <taxon>Branchiostoma</taxon>
    </lineage>
</organism>
<protein>
    <submittedName>
        <fullName evidence="2">Neuralized-like protein 4</fullName>
    </submittedName>
</protein>
<proteinExistence type="predicted"/>
<dbReference type="OrthoDB" id="49113at2759"/>
<evidence type="ECO:0000313" key="2">
    <source>
        <dbReference type="RefSeq" id="XP_035663390.1"/>
    </source>
</evidence>
<dbReference type="AlphaFoldDB" id="A0A9J7HS67"/>
<gene>
    <name evidence="2" type="primary">LOC118407078</name>
</gene>
<dbReference type="KEGG" id="bfo:118407078"/>
<name>A0A9J7HS67_BRAFL</name>
<dbReference type="GeneID" id="118407078"/>
<sequence length="379" mass="43383">MARHVRTVIFKKWLEPKEDGIMTARMEAVLEESVEDRICHTIFKDKYELQEGTPTPPVVMLENETFCALFNGNIRPDVEMVNNQYGKDFKFYCDRTNRLEFMLKLVDKGKGALSKVHIFPGARVLYHPCERGEKPATPLAMAEITAPTGNICDYWLACRRFKDSLNIEASYFNPDEDKCFCEKCHKDRGDRGSYLRGDPKKRYALPVGWCRFGLRVPATFGDSELNVFSNWHRAYHGTKHETVKKILQGSSILLIPGDVAMGGYELPIRKGHLNPKNQPDWLDTIQVFVSPSIVYAGHDLYATTKKFHDVTHSRKVYKARVAFQLCIRPGSYKVGPETVGAKKRKETIDPLFKNEELEWSTRERGGHALYGLLVKLEDS</sequence>
<accession>A0A9J7HS67</accession>
<keyword evidence="1" id="KW-1185">Reference proteome</keyword>
<reference evidence="1" key="1">
    <citation type="journal article" date="2020" name="Nat. Ecol. Evol.">
        <title>Deeply conserved synteny resolves early events in vertebrate evolution.</title>
        <authorList>
            <person name="Simakov O."/>
            <person name="Marletaz F."/>
            <person name="Yue J.X."/>
            <person name="O'Connell B."/>
            <person name="Jenkins J."/>
            <person name="Brandt A."/>
            <person name="Calef R."/>
            <person name="Tung C.H."/>
            <person name="Huang T.K."/>
            <person name="Schmutz J."/>
            <person name="Satoh N."/>
            <person name="Yu J.K."/>
            <person name="Putnam N.H."/>
            <person name="Green R.E."/>
            <person name="Rokhsar D.S."/>
        </authorList>
    </citation>
    <scope>NUCLEOTIDE SEQUENCE [LARGE SCALE GENOMIC DNA]</scope>
    <source>
        <strain evidence="1">S238N-H82</strain>
    </source>
</reference>